<dbReference type="RefSeq" id="WP_175277612.1">
    <property type="nucleotide sequence ID" value="NZ_CP054836.1"/>
</dbReference>
<keyword evidence="1" id="KW-0620">Polyamine biosynthesis</keyword>
<evidence type="ECO:0000313" key="3">
    <source>
        <dbReference type="Proteomes" id="UP000509367"/>
    </source>
</evidence>
<gene>
    <name evidence="2" type="ORF">HTY61_15290</name>
</gene>
<evidence type="ECO:0000256" key="1">
    <source>
        <dbReference type="ARBA" id="ARBA00023115"/>
    </source>
</evidence>
<dbReference type="GO" id="GO:0006596">
    <property type="term" value="P:polyamine biosynthetic process"/>
    <property type="evidence" value="ECO:0007669"/>
    <property type="project" value="UniProtKB-KW"/>
</dbReference>
<accession>A0A6N1VFN1</accession>
<keyword evidence="3" id="KW-1185">Reference proteome</keyword>
<protein>
    <submittedName>
        <fullName evidence="2">Spermidine synthase</fullName>
    </submittedName>
</protein>
<dbReference type="InterPro" id="IPR029063">
    <property type="entry name" value="SAM-dependent_MTases_sf"/>
</dbReference>
<dbReference type="Gene3D" id="3.40.50.150">
    <property type="entry name" value="Vaccinia Virus protein VP39"/>
    <property type="match status" value="1"/>
</dbReference>
<dbReference type="PANTHER" id="PTHR43317">
    <property type="entry name" value="THERMOSPERMINE SYNTHASE ACAULIS5"/>
    <property type="match status" value="1"/>
</dbReference>
<dbReference type="EMBL" id="CP054836">
    <property type="protein sequence ID" value="QKV19721.1"/>
    <property type="molecule type" value="Genomic_DNA"/>
</dbReference>
<reference evidence="2 3" key="1">
    <citation type="submission" date="2020-06" db="EMBL/GenBank/DDBJ databases">
        <title>Oricola thermophila sp. nov. isolated from a tidal sediments.</title>
        <authorList>
            <person name="Kwon K.K."/>
            <person name="Yang S.-H."/>
            <person name="Park M.-J."/>
        </authorList>
    </citation>
    <scope>NUCLEOTIDE SEQUENCE [LARGE SCALE GENOMIC DNA]</scope>
    <source>
        <strain evidence="2 3">MEBiC13590</strain>
    </source>
</reference>
<dbReference type="AlphaFoldDB" id="A0A6N1VFN1"/>
<name>A0A6N1VFN1_9HYPH</name>
<proteinExistence type="predicted"/>
<dbReference type="PANTHER" id="PTHR43317:SF3">
    <property type="entry name" value="BLR2883 PROTEIN"/>
    <property type="match status" value="1"/>
</dbReference>
<dbReference type="Proteomes" id="UP000509367">
    <property type="component" value="Chromosome"/>
</dbReference>
<sequence length="240" mass="26841">MSKLFEEIDYCPTPIGPVILRRRRVLALGEDVYEILLGEEHLMSSLFTVSEIALARLGLAPLAGREIDVLVGGLGLGYTARAVLEHDNVRSLVVVEMLEPVIDWHERGLLPLDPPLSADPRCRFVRGDFFALSASADGFDPDRPRRRFDAILIDIDHAPDRLLDGRSGSFYSREGFERLSAHLHPGGIMGLWSDDRADEAFVARLAGVFDEVRAEPVTFRNPLQEDREFTQTVYVARKSA</sequence>
<evidence type="ECO:0000313" key="2">
    <source>
        <dbReference type="EMBL" id="QKV19721.1"/>
    </source>
</evidence>
<organism evidence="2 3">
    <name type="scientific">Oricola thermophila</name>
    <dbReference type="NCBI Taxonomy" id="2742145"/>
    <lineage>
        <taxon>Bacteria</taxon>
        <taxon>Pseudomonadati</taxon>
        <taxon>Pseudomonadota</taxon>
        <taxon>Alphaproteobacteria</taxon>
        <taxon>Hyphomicrobiales</taxon>
        <taxon>Ahrensiaceae</taxon>
        <taxon>Oricola</taxon>
    </lineage>
</organism>
<dbReference type="SUPFAM" id="SSF53335">
    <property type="entry name" value="S-adenosyl-L-methionine-dependent methyltransferases"/>
    <property type="match status" value="1"/>
</dbReference>
<dbReference type="KEGG" id="orm:HTY61_15290"/>